<comment type="caution">
    <text evidence="1">The sequence shown here is derived from an EMBL/GenBank/DDBJ whole genome shotgun (WGS) entry which is preliminary data.</text>
</comment>
<dbReference type="AlphaFoldDB" id="A0A7J7XHS2"/>
<dbReference type="EMBL" id="JABWUV010000006">
    <property type="protein sequence ID" value="KAF6349172.1"/>
    <property type="molecule type" value="Genomic_DNA"/>
</dbReference>
<sequence>MAWETVHVPLNKLRFKPLTMMQKQVLCLSPCHVTEPSTGPREKPDRPPAVARGGLRGGVCECTVQSPAWRPPRKASLSWFPSGDSDSGPCSCVHSPAELLTRFPVQPDTSAPLAVEEASRTGAGGGGGGPALSFRTYWWFLRCMPNVWSFFFSPSSAL</sequence>
<protein>
    <submittedName>
        <fullName evidence="1">Uncharacterized protein</fullName>
    </submittedName>
</protein>
<keyword evidence="2" id="KW-1185">Reference proteome</keyword>
<evidence type="ECO:0000313" key="2">
    <source>
        <dbReference type="Proteomes" id="UP000527355"/>
    </source>
</evidence>
<proteinExistence type="predicted"/>
<name>A0A7J7XHS2_MYOMY</name>
<organism evidence="1 2">
    <name type="scientific">Myotis myotis</name>
    <name type="common">Greater mouse-eared bat</name>
    <name type="synonym">Vespertilio myotis</name>
    <dbReference type="NCBI Taxonomy" id="51298"/>
    <lineage>
        <taxon>Eukaryota</taxon>
        <taxon>Metazoa</taxon>
        <taxon>Chordata</taxon>
        <taxon>Craniata</taxon>
        <taxon>Vertebrata</taxon>
        <taxon>Euteleostomi</taxon>
        <taxon>Mammalia</taxon>
        <taxon>Eutheria</taxon>
        <taxon>Laurasiatheria</taxon>
        <taxon>Chiroptera</taxon>
        <taxon>Yangochiroptera</taxon>
        <taxon>Vespertilionidae</taxon>
        <taxon>Myotis</taxon>
    </lineage>
</organism>
<reference evidence="1 2" key="1">
    <citation type="journal article" date="2020" name="Nature">
        <title>Six reference-quality genomes reveal evolution of bat adaptations.</title>
        <authorList>
            <person name="Jebb D."/>
            <person name="Huang Z."/>
            <person name="Pippel M."/>
            <person name="Hughes G.M."/>
            <person name="Lavrichenko K."/>
            <person name="Devanna P."/>
            <person name="Winkler S."/>
            <person name="Jermiin L.S."/>
            <person name="Skirmuntt E.C."/>
            <person name="Katzourakis A."/>
            <person name="Burkitt-Gray L."/>
            <person name="Ray D.A."/>
            <person name="Sullivan K.A.M."/>
            <person name="Roscito J.G."/>
            <person name="Kirilenko B.M."/>
            <person name="Davalos L.M."/>
            <person name="Corthals A.P."/>
            <person name="Power M.L."/>
            <person name="Jones G."/>
            <person name="Ransome R.D."/>
            <person name="Dechmann D.K.N."/>
            <person name="Locatelli A.G."/>
            <person name="Puechmaille S.J."/>
            <person name="Fedrigo O."/>
            <person name="Jarvis E.D."/>
            <person name="Hiller M."/>
            <person name="Vernes S.C."/>
            <person name="Myers E.W."/>
            <person name="Teeling E.C."/>
        </authorList>
    </citation>
    <scope>NUCLEOTIDE SEQUENCE [LARGE SCALE GENOMIC DNA]</scope>
    <source>
        <strain evidence="1">MMyoMyo1</strain>
        <tissue evidence="1">Flight muscle</tissue>
    </source>
</reference>
<evidence type="ECO:0000313" key="1">
    <source>
        <dbReference type="EMBL" id="KAF6349172.1"/>
    </source>
</evidence>
<dbReference type="Proteomes" id="UP000527355">
    <property type="component" value="Unassembled WGS sequence"/>
</dbReference>
<gene>
    <name evidence="1" type="ORF">mMyoMyo1_011728</name>
</gene>
<accession>A0A7J7XHS2</accession>